<dbReference type="Proteomes" id="UP000430146">
    <property type="component" value="Unassembled WGS sequence"/>
</dbReference>
<name>A0A5S9PPB9_MYCVN</name>
<protein>
    <recommendedName>
        <fullName evidence="3">Transcriptional regulator, TetR family</fullName>
    </recommendedName>
</protein>
<accession>A0A5S9PPB9</accession>
<sequence>MTSAALYYHYATKEEILLHGLTSFAEDFAAEASAYLKSDDAAVHNLVVHLLGWMQDQRDAAAVWFAHSDGLSTAVEAVRRTTNESVLGDVIKAVRRAKPQYPLPHASVVAAALMAQIDVCARAWLANDEQCSGVSEDDFRTAVAGLSARIISTPI</sequence>
<dbReference type="Gene3D" id="1.10.357.10">
    <property type="entry name" value="Tetracycline Repressor, domain 2"/>
    <property type="match status" value="1"/>
</dbReference>
<evidence type="ECO:0000313" key="1">
    <source>
        <dbReference type="EMBL" id="CAA0105832.1"/>
    </source>
</evidence>
<keyword evidence="2" id="KW-1185">Reference proteome</keyword>
<evidence type="ECO:0008006" key="3">
    <source>
        <dbReference type="Google" id="ProtNLM"/>
    </source>
</evidence>
<organism evidence="1 2">
    <name type="scientific">Mycolicibacterium vanbaalenii</name>
    <name type="common">Mycobacterium vanbaalenii</name>
    <dbReference type="NCBI Taxonomy" id="110539"/>
    <lineage>
        <taxon>Bacteria</taxon>
        <taxon>Bacillati</taxon>
        <taxon>Actinomycetota</taxon>
        <taxon>Actinomycetes</taxon>
        <taxon>Mycobacteriales</taxon>
        <taxon>Mycobacteriaceae</taxon>
        <taxon>Mycolicibacterium</taxon>
    </lineage>
</organism>
<proteinExistence type="predicted"/>
<dbReference type="AlphaFoldDB" id="A0A5S9PPB9"/>
<gene>
    <name evidence="1" type="ORF">AELLOGFF_03598</name>
</gene>
<dbReference type="EMBL" id="CACSIP010000010">
    <property type="protein sequence ID" value="CAA0105832.1"/>
    <property type="molecule type" value="Genomic_DNA"/>
</dbReference>
<evidence type="ECO:0000313" key="2">
    <source>
        <dbReference type="Proteomes" id="UP000430146"/>
    </source>
</evidence>
<reference evidence="1 2" key="1">
    <citation type="submission" date="2019-11" db="EMBL/GenBank/DDBJ databases">
        <authorList>
            <person name="Holert J."/>
        </authorList>
    </citation>
    <scope>NUCLEOTIDE SEQUENCE [LARGE SCALE GENOMIC DNA]</scope>
    <source>
        <strain evidence="1">BC8_1</strain>
    </source>
</reference>